<evidence type="ECO:0000313" key="2">
    <source>
        <dbReference type="EMBL" id="GHP11080.1"/>
    </source>
</evidence>
<dbReference type="Gene3D" id="3.40.30.10">
    <property type="entry name" value="Glutaredoxin"/>
    <property type="match status" value="1"/>
</dbReference>
<sequence>MGHGGGQHRPNHRPNVPLTVAIRHSPSATIQPSQLPCRDVWCLRASWRSIQNTALQCKRVTANTNYLNTDMTKENAIGWLGVGLQEINAAVPPNQQSTNHEDVTDTNKQQYVTPKLVALFFAASWCPDCTPVVPLIKEMRCAASGPYANKFATAQAAEDRHVRIVIVPSEGVDSARALVRSQSDAPDLWEIVEVVGETPFGGDSAAAIKLQFSICASKESSGLGIGARKGGLPSLVVLDARDGKVVDGNGMSTLESKGAKQAVETWMQAV</sequence>
<gene>
    <name evidence="2" type="ORF">PPROV_000981000</name>
</gene>
<dbReference type="SUPFAM" id="SSF52833">
    <property type="entry name" value="Thioredoxin-like"/>
    <property type="match status" value="1"/>
</dbReference>
<dbReference type="InterPro" id="IPR036249">
    <property type="entry name" value="Thioredoxin-like_sf"/>
</dbReference>
<dbReference type="EMBL" id="BNJQ01000032">
    <property type="protein sequence ID" value="GHP11080.1"/>
    <property type="molecule type" value="Genomic_DNA"/>
</dbReference>
<proteinExistence type="predicted"/>
<dbReference type="AlphaFoldDB" id="A0A830HZ18"/>
<dbReference type="Proteomes" id="UP000660262">
    <property type="component" value="Unassembled WGS sequence"/>
</dbReference>
<dbReference type="InterPro" id="IPR013766">
    <property type="entry name" value="Thioredoxin_domain"/>
</dbReference>
<dbReference type="PROSITE" id="PS51352">
    <property type="entry name" value="THIOREDOXIN_2"/>
    <property type="match status" value="1"/>
</dbReference>
<feature type="domain" description="Thioredoxin" evidence="1">
    <location>
        <begin position="80"/>
        <end position="270"/>
    </location>
</feature>
<keyword evidence="3" id="KW-1185">Reference proteome</keyword>
<organism evidence="2 3">
    <name type="scientific">Pycnococcus provasolii</name>
    <dbReference type="NCBI Taxonomy" id="41880"/>
    <lineage>
        <taxon>Eukaryota</taxon>
        <taxon>Viridiplantae</taxon>
        <taxon>Chlorophyta</taxon>
        <taxon>Pseudoscourfieldiophyceae</taxon>
        <taxon>Pseudoscourfieldiales</taxon>
        <taxon>Pycnococcaceae</taxon>
        <taxon>Pycnococcus</taxon>
    </lineage>
</organism>
<protein>
    <recommendedName>
        <fullName evidence="1">Thioredoxin domain-containing protein</fullName>
    </recommendedName>
</protein>
<name>A0A830HZ18_9CHLO</name>
<accession>A0A830HZ18</accession>
<evidence type="ECO:0000259" key="1">
    <source>
        <dbReference type="PROSITE" id="PS51352"/>
    </source>
</evidence>
<comment type="caution">
    <text evidence="2">The sequence shown here is derived from an EMBL/GenBank/DDBJ whole genome shotgun (WGS) entry which is preliminary data.</text>
</comment>
<dbReference type="OrthoDB" id="189920at2759"/>
<reference evidence="2" key="1">
    <citation type="submission" date="2020-10" db="EMBL/GenBank/DDBJ databases">
        <title>Unveiling of a novel bifunctional photoreceptor, Dualchrome1, isolated from a cosmopolitan green alga.</title>
        <authorList>
            <person name="Suzuki S."/>
            <person name="Kawachi M."/>
        </authorList>
    </citation>
    <scope>NUCLEOTIDE SEQUENCE</scope>
    <source>
        <strain evidence="2">NIES 2893</strain>
    </source>
</reference>
<evidence type="ECO:0000313" key="3">
    <source>
        <dbReference type="Proteomes" id="UP000660262"/>
    </source>
</evidence>